<dbReference type="Pfam" id="PF05753">
    <property type="entry name" value="TRAP_beta"/>
    <property type="match status" value="1"/>
</dbReference>
<evidence type="ECO:0008006" key="4">
    <source>
        <dbReference type="Google" id="ProtNLM"/>
    </source>
</evidence>
<feature type="transmembrane region" description="Helical" evidence="1">
    <location>
        <begin position="161"/>
        <end position="182"/>
    </location>
</feature>
<dbReference type="AlphaFoldDB" id="A0A0D6R852"/>
<feature type="signal peptide" evidence="2">
    <location>
        <begin position="1"/>
        <end position="19"/>
    </location>
</feature>
<evidence type="ECO:0000313" key="3">
    <source>
        <dbReference type="EMBL" id="JAG99019.1"/>
    </source>
</evidence>
<keyword evidence="2" id="KW-0732">Signal</keyword>
<feature type="chain" id="PRO_5002311536" description="Translocon-associated protein subunit beta" evidence="2">
    <location>
        <begin position="20"/>
        <end position="193"/>
    </location>
</feature>
<keyword evidence="1" id="KW-0472">Membrane</keyword>
<keyword evidence="1" id="KW-1133">Transmembrane helix</keyword>
<protein>
    <recommendedName>
        <fullName evidence="4">Translocon-associated protein subunit beta</fullName>
    </recommendedName>
</protein>
<sequence>MEASKFLFAVFLIVVACRATFSFSAEIPFLLVHKKASLAKGKSDIERVAVTIDIYNQGSTTAYDVSLNDDSWPSDMFNLVSGNTSSTWDKFDVGASVSHSFVLESKVKGLFYGKPAVVRYRVAAKSALQEAYSTPIEPLDILAERLPENKYEWAKKLAAKYGPLTSVLSIMGLFVYIVVSPAKTSSKSSKKRR</sequence>
<dbReference type="PROSITE" id="PS51257">
    <property type="entry name" value="PROKAR_LIPOPROTEIN"/>
    <property type="match status" value="1"/>
</dbReference>
<keyword evidence="1" id="KW-0812">Transmembrane</keyword>
<dbReference type="PANTHER" id="PTHR12861">
    <property type="entry name" value="TRANSLOCON-ASSOCIATED PROTEIN, BETA SUBUNIT PRECURSOR TRAP-BETA SIGNAL SEQUENCE RECEPTOR BETA SUBUNIT"/>
    <property type="match status" value="1"/>
</dbReference>
<dbReference type="EMBL" id="GCKF01011922">
    <property type="protein sequence ID" value="JAG99019.1"/>
    <property type="molecule type" value="Transcribed_RNA"/>
</dbReference>
<dbReference type="GO" id="GO:0005783">
    <property type="term" value="C:endoplasmic reticulum"/>
    <property type="evidence" value="ECO:0007669"/>
    <property type="project" value="TreeGrafter"/>
</dbReference>
<name>A0A0D6R852_ARACU</name>
<dbReference type="PANTHER" id="PTHR12861:SF3">
    <property type="entry name" value="TRANSLOCON-ASSOCIATED PROTEIN SUBUNIT BETA"/>
    <property type="match status" value="1"/>
</dbReference>
<proteinExistence type="predicted"/>
<organism evidence="3">
    <name type="scientific">Araucaria cunninghamii</name>
    <name type="common">Hoop pine</name>
    <name type="synonym">Moreton Bay pine</name>
    <dbReference type="NCBI Taxonomy" id="56994"/>
    <lineage>
        <taxon>Eukaryota</taxon>
        <taxon>Viridiplantae</taxon>
        <taxon>Streptophyta</taxon>
        <taxon>Embryophyta</taxon>
        <taxon>Tracheophyta</taxon>
        <taxon>Spermatophyta</taxon>
        <taxon>Pinopsida</taxon>
        <taxon>Pinidae</taxon>
        <taxon>Conifers II</taxon>
        <taxon>Araucariales</taxon>
        <taxon>Araucariaceae</taxon>
        <taxon>Araucaria</taxon>
    </lineage>
</organism>
<evidence type="ECO:0000256" key="1">
    <source>
        <dbReference type="SAM" id="Phobius"/>
    </source>
</evidence>
<accession>A0A0D6R852</accession>
<evidence type="ECO:0000256" key="2">
    <source>
        <dbReference type="SAM" id="SignalP"/>
    </source>
</evidence>
<reference evidence="3" key="1">
    <citation type="submission" date="2015-03" db="EMBL/GenBank/DDBJ databases">
        <title>A transcriptome of Araucaria cunninghamii, an australian fine timber species.</title>
        <authorList>
            <person name="Jing Yi C.J.Y."/>
            <person name="Yin San L.Y.S."/>
            <person name="Abdul Karim S.S."/>
            <person name="Wan Azmi N.N."/>
            <person name="Hercus R.R."/>
            <person name="Croft L.L."/>
        </authorList>
    </citation>
    <scope>NUCLEOTIDE SEQUENCE</scope>
    <source>
        <strain evidence="3">MI0301</strain>
        <tissue evidence="3">Leaf</tissue>
    </source>
</reference>